<dbReference type="GO" id="GO:0005249">
    <property type="term" value="F:voltage-gated potassium channel activity"/>
    <property type="evidence" value="ECO:0007669"/>
    <property type="project" value="InterPro"/>
</dbReference>
<keyword evidence="15" id="KW-1185">Reference proteome</keyword>
<keyword evidence="3" id="KW-0633">Potassium transport</keyword>
<comment type="subcellular location">
    <subcellularLocation>
        <location evidence="1">Membrane</location>
        <topology evidence="1">Multi-pass membrane protein</topology>
    </subcellularLocation>
</comment>
<keyword evidence="10 12" id="KW-0472">Membrane</keyword>
<keyword evidence="11" id="KW-0407">Ion channel</keyword>
<keyword evidence="2" id="KW-0813">Transport</keyword>
<feature type="transmembrane region" description="Helical" evidence="12">
    <location>
        <begin position="302"/>
        <end position="322"/>
    </location>
</feature>
<dbReference type="OrthoDB" id="433309at2759"/>
<evidence type="ECO:0000256" key="6">
    <source>
        <dbReference type="ARBA" id="ARBA00022882"/>
    </source>
</evidence>
<keyword evidence="7" id="KW-0630">Potassium</keyword>
<feature type="transmembrane region" description="Helical" evidence="12">
    <location>
        <begin position="343"/>
        <end position="365"/>
    </location>
</feature>
<dbReference type="InterPro" id="IPR027359">
    <property type="entry name" value="Volt_channel_dom_sf"/>
</dbReference>
<comment type="caution">
    <text evidence="14">The sequence shown here is derived from an EMBL/GenBank/DDBJ whole genome shotgun (WGS) entry which is preliminary data.</text>
</comment>
<evidence type="ECO:0000313" key="14">
    <source>
        <dbReference type="EMBL" id="CAE7614596.1"/>
    </source>
</evidence>
<dbReference type="Gene3D" id="1.20.120.350">
    <property type="entry name" value="Voltage-gated potassium channels. Chain C"/>
    <property type="match status" value="1"/>
</dbReference>
<feature type="domain" description="Ion transport" evidence="13">
    <location>
        <begin position="182"/>
        <end position="424"/>
    </location>
</feature>
<evidence type="ECO:0000259" key="13">
    <source>
        <dbReference type="Pfam" id="PF00520"/>
    </source>
</evidence>
<dbReference type="InterPro" id="IPR005821">
    <property type="entry name" value="Ion_trans_dom"/>
</dbReference>
<keyword evidence="5" id="KW-0631">Potassium channel</keyword>
<evidence type="ECO:0000256" key="4">
    <source>
        <dbReference type="ARBA" id="ARBA00022692"/>
    </source>
</evidence>
<evidence type="ECO:0000256" key="9">
    <source>
        <dbReference type="ARBA" id="ARBA00023065"/>
    </source>
</evidence>
<dbReference type="Pfam" id="PF00520">
    <property type="entry name" value="Ion_trans"/>
    <property type="match status" value="1"/>
</dbReference>
<evidence type="ECO:0000256" key="8">
    <source>
        <dbReference type="ARBA" id="ARBA00022989"/>
    </source>
</evidence>
<evidence type="ECO:0000256" key="1">
    <source>
        <dbReference type="ARBA" id="ARBA00004141"/>
    </source>
</evidence>
<evidence type="ECO:0000256" key="12">
    <source>
        <dbReference type="SAM" id="Phobius"/>
    </source>
</evidence>
<dbReference type="PANTHER" id="PTHR11537:SF254">
    <property type="entry name" value="POTASSIUM VOLTAGE-GATED CHANNEL PROTEIN SHAB"/>
    <property type="match status" value="1"/>
</dbReference>
<keyword evidence="8 12" id="KW-1133">Transmembrane helix</keyword>
<dbReference type="GO" id="GO:0001508">
    <property type="term" value="P:action potential"/>
    <property type="evidence" value="ECO:0007669"/>
    <property type="project" value="TreeGrafter"/>
</dbReference>
<evidence type="ECO:0000256" key="3">
    <source>
        <dbReference type="ARBA" id="ARBA00022538"/>
    </source>
</evidence>
<gene>
    <name evidence="14" type="primary">KCND2</name>
    <name evidence="14" type="ORF">SNAT2548_LOCUS34942</name>
</gene>
<proteinExistence type="predicted"/>
<name>A0A812V2U7_9DINO</name>
<evidence type="ECO:0000256" key="5">
    <source>
        <dbReference type="ARBA" id="ARBA00022826"/>
    </source>
</evidence>
<dbReference type="AlphaFoldDB" id="A0A812V2U7"/>
<evidence type="ECO:0000256" key="10">
    <source>
        <dbReference type="ARBA" id="ARBA00023136"/>
    </source>
</evidence>
<evidence type="ECO:0000256" key="11">
    <source>
        <dbReference type="ARBA" id="ARBA00023303"/>
    </source>
</evidence>
<keyword evidence="9" id="KW-0406">Ion transport</keyword>
<keyword evidence="6" id="KW-0851">Voltage-gated channel</keyword>
<accession>A0A812V2U7</accession>
<reference evidence="14" key="1">
    <citation type="submission" date="2021-02" db="EMBL/GenBank/DDBJ databases">
        <authorList>
            <person name="Dougan E. K."/>
            <person name="Rhodes N."/>
            <person name="Thang M."/>
            <person name="Chan C."/>
        </authorList>
    </citation>
    <scope>NUCLEOTIDE SEQUENCE</scope>
</reference>
<feature type="transmembrane region" description="Helical" evidence="12">
    <location>
        <begin position="404"/>
        <end position="427"/>
    </location>
</feature>
<dbReference type="EMBL" id="CAJNDS010002838">
    <property type="protein sequence ID" value="CAE7614596.1"/>
    <property type="molecule type" value="Genomic_DNA"/>
</dbReference>
<evidence type="ECO:0000256" key="2">
    <source>
        <dbReference type="ARBA" id="ARBA00022448"/>
    </source>
</evidence>
<dbReference type="Proteomes" id="UP000604046">
    <property type="component" value="Unassembled WGS sequence"/>
</dbReference>
<evidence type="ECO:0000256" key="7">
    <source>
        <dbReference type="ARBA" id="ARBA00022958"/>
    </source>
</evidence>
<evidence type="ECO:0000313" key="15">
    <source>
        <dbReference type="Proteomes" id="UP000604046"/>
    </source>
</evidence>
<dbReference type="GO" id="GO:0008076">
    <property type="term" value="C:voltage-gated potassium channel complex"/>
    <property type="evidence" value="ECO:0007669"/>
    <property type="project" value="InterPro"/>
</dbReference>
<dbReference type="InterPro" id="IPR028325">
    <property type="entry name" value="VG_K_chnl"/>
</dbReference>
<protein>
    <submittedName>
        <fullName evidence="14">KCND2 protein</fullName>
    </submittedName>
</protein>
<sequence length="652" mass="74169">MAGVQDGQDQKTSQPDVDRCTTYSLGDEFFRYQGSGEPCKFSLPWAPPTQKIFELNFFWQLWNHLAKAAMKKTVPLVSLRNMSYMLNDVYKIPNPLDVNFFGHLSMKNISWQDLRHSLITDGHPSIRLTFLERVFLTLEEPNSCLLGKAWFYMIMPLGLPMHVVFKEVSMVCAPRSAAVANLFSFILPMNFSWMMAKIWGHAHLEQHKAIFSTACMMVFSADYLGKLACSPFARVELMQVSDKYFDLDEPLGKGADYELVTSQRLVVPTTRVKRCLHFVLQVTNMVDLLAILPWWLDLCLLNVLPGAAFLRIIRISRIFHLFKSARYFDMVQVLGLTLWKSMYLVGVVFALITVVGLFAACLLQQTESSVGSDMSEAFETVPSSWFWIVCRLIGMKDASYRGGIVQSFIGIAILAVTLTLKGVLWIVPIARIRQIFSQEYAVVVNSSTARRKMIEELMAFVGGSDQSFMQSRYGYICGSLQLFTKSEEQQVWVPLPIHQSEDVKLDKFRVNLQSIDAAAEVYLEIVWKPRDAMKNSVHSLPHGTLSLTMVGGWRLPDGLHDIQWEIPVDTFSTEKRAAVLKAGTKTTDTVQFDISWTGSGADDEPREIDDDLQMDYKDFQKQVLHLLNEQAELIQDQQQCLHEQGQRLKKKA</sequence>
<dbReference type="SUPFAM" id="SSF81324">
    <property type="entry name" value="Voltage-gated potassium channels"/>
    <property type="match status" value="1"/>
</dbReference>
<keyword evidence="4 12" id="KW-0812">Transmembrane</keyword>
<organism evidence="14 15">
    <name type="scientific">Symbiodinium natans</name>
    <dbReference type="NCBI Taxonomy" id="878477"/>
    <lineage>
        <taxon>Eukaryota</taxon>
        <taxon>Sar</taxon>
        <taxon>Alveolata</taxon>
        <taxon>Dinophyceae</taxon>
        <taxon>Suessiales</taxon>
        <taxon>Symbiodiniaceae</taxon>
        <taxon>Symbiodinium</taxon>
    </lineage>
</organism>
<dbReference type="PANTHER" id="PTHR11537">
    <property type="entry name" value="VOLTAGE-GATED POTASSIUM CHANNEL"/>
    <property type="match status" value="1"/>
</dbReference>